<dbReference type="PANTHER" id="PTHR15555">
    <property type="entry name" value="ZINC FINGER HIT DOMAIN CONTAINING PROTEIN 2 PROTEIN FON -RELATED"/>
    <property type="match status" value="1"/>
</dbReference>
<dbReference type="InterPro" id="IPR039646">
    <property type="entry name" value="ZNHIT2"/>
</dbReference>
<reference evidence="2" key="1">
    <citation type="submission" date="2020-05" db="EMBL/GenBank/DDBJ databases">
        <title>Phylogenomic resolution of chytrid fungi.</title>
        <authorList>
            <person name="Stajich J.E."/>
            <person name="Amses K."/>
            <person name="Simmons R."/>
            <person name="Seto K."/>
            <person name="Myers J."/>
            <person name="Bonds A."/>
            <person name="Quandt C.A."/>
            <person name="Barry K."/>
            <person name="Liu P."/>
            <person name="Grigoriev I."/>
            <person name="Longcore J.E."/>
            <person name="James T.Y."/>
        </authorList>
    </citation>
    <scope>NUCLEOTIDE SEQUENCE</scope>
    <source>
        <strain evidence="2">JEL0476</strain>
    </source>
</reference>
<name>A0AAD5Y1Y6_9FUNG</name>
<gene>
    <name evidence="2" type="ORF">HK099_001155</name>
</gene>
<feature type="region of interest" description="Disordered" evidence="1">
    <location>
        <begin position="1"/>
        <end position="20"/>
    </location>
</feature>
<dbReference type="EMBL" id="JADGJW010000130">
    <property type="protein sequence ID" value="KAJ3223431.1"/>
    <property type="molecule type" value="Genomic_DNA"/>
</dbReference>
<dbReference type="Proteomes" id="UP001211065">
    <property type="component" value="Unassembled WGS sequence"/>
</dbReference>
<evidence type="ECO:0000256" key="1">
    <source>
        <dbReference type="SAM" id="MobiDB-lite"/>
    </source>
</evidence>
<accession>A0AAD5Y1Y6</accession>
<dbReference type="AlphaFoldDB" id="A0AAD5Y1Y6"/>
<evidence type="ECO:0000313" key="3">
    <source>
        <dbReference type="Proteomes" id="UP001211065"/>
    </source>
</evidence>
<protein>
    <submittedName>
        <fullName evidence="2">Uncharacterized protein</fullName>
    </submittedName>
</protein>
<sequence>MEMLERVLEKQKDEQQHNNFLFQQEEEEEENLENRFSNFDFNNASETEIFDKLNEEEKREFNKILFNLESKKEEEVSNLESLMKESLIWEPWWLNPAFNNFIDNNESLLIEDIEVEKKEMDFDGIGPKVNKEDPDFLKIIKVLPNEKLFYNLIDLSFTYSYVLRYFNGEIFENIEDSVNLICKVSGILGKDQEGLFENEEEAFVTLKVKLLEHNLLSVETILYILQDVIVLLSNKIIIKKFLSEFENLFKEQYNGEVRNNQEKKVEKKMIFKKIKKINYYFNLMGYFFNKKNKKKFKFHLDKVLEKELLEQKDFDMEVFKFVNLNKKNKLFVEEV</sequence>
<feature type="compositionally biased region" description="Basic and acidic residues" evidence="1">
    <location>
        <begin position="1"/>
        <end position="16"/>
    </location>
</feature>
<comment type="caution">
    <text evidence="2">The sequence shown here is derived from an EMBL/GenBank/DDBJ whole genome shotgun (WGS) entry which is preliminary data.</text>
</comment>
<dbReference type="PANTHER" id="PTHR15555:SF0">
    <property type="entry name" value="ZINC FINGER HIT DOMAIN-CONTAINING PROTEIN 2"/>
    <property type="match status" value="1"/>
</dbReference>
<proteinExistence type="predicted"/>
<organism evidence="2 3">
    <name type="scientific">Clydaea vesicula</name>
    <dbReference type="NCBI Taxonomy" id="447962"/>
    <lineage>
        <taxon>Eukaryota</taxon>
        <taxon>Fungi</taxon>
        <taxon>Fungi incertae sedis</taxon>
        <taxon>Chytridiomycota</taxon>
        <taxon>Chytridiomycota incertae sedis</taxon>
        <taxon>Chytridiomycetes</taxon>
        <taxon>Lobulomycetales</taxon>
        <taxon>Lobulomycetaceae</taxon>
        <taxon>Clydaea</taxon>
    </lineage>
</organism>
<evidence type="ECO:0000313" key="2">
    <source>
        <dbReference type="EMBL" id="KAJ3223431.1"/>
    </source>
</evidence>
<keyword evidence="3" id="KW-1185">Reference proteome</keyword>